<keyword evidence="2" id="KW-1185">Reference proteome</keyword>
<dbReference type="Proteomes" id="UP000257109">
    <property type="component" value="Unassembled WGS sequence"/>
</dbReference>
<evidence type="ECO:0000313" key="1">
    <source>
        <dbReference type="EMBL" id="RDY06636.1"/>
    </source>
</evidence>
<feature type="non-terminal residue" evidence="1">
    <location>
        <position position="1"/>
    </location>
</feature>
<proteinExistence type="predicted"/>
<accession>A0A371HV17</accession>
<protein>
    <submittedName>
        <fullName evidence="1">Uncharacterized protein</fullName>
    </submittedName>
</protein>
<organism evidence="1 2">
    <name type="scientific">Mucuna pruriens</name>
    <name type="common">Velvet bean</name>
    <name type="synonym">Dolichos pruriens</name>
    <dbReference type="NCBI Taxonomy" id="157652"/>
    <lineage>
        <taxon>Eukaryota</taxon>
        <taxon>Viridiplantae</taxon>
        <taxon>Streptophyta</taxon>
        <taxon>Embryophyta</taxon>
        <taxon>Tracheophyta</taxon>
        <taxon>Spermatophyta</taxon>
        <taxon>Magnoliopsida</taxon>
        <taxon>eudicotyledons</taxon>
        <taxon>Gunneridae</taxon>
        <taxon>Pentapetalae</taxon>
        <taxon>rosids</taxon>
        <taxon>fabids</taxon>
        <taxon>Fabales</taxon>
        <taxon>Fabaceae</taxon>
        <taxon>Papilionoideae</taxon>
        <taxon>50 kb inversion clade</taxon>
        <taxon>NPAAA clade</taxon>
        <taxon>indigoferoid/millettioid clade</taxon>
        <taxon>Phaseoleae</taxon>
        <taxon>Mucuna</taxon>
    </lineage>
</organism>
<dbReference type="AlphaFoldDB" id="A0A371HV17"/>
<dbReference type="EMBL" id="QJKJ01001647">
    <property type="protein sequence ID" value="RDY06636.1"/>
    <property type="molecule type" value="Genomic_DNA"/>
</dbReference>
<dbReference type="OrthoDB" id="1432175at2759"/>
<name>A0A371HV17_MUCPR</name>
<sequence>MDNKGGKSHAYKSRPYGLDITSKYLMTKTFAIGGNASTSSLTYQIILNLNDVAYALTTPRLDSNAINKKKIVDWTQAIKVCHHLLISTVSNELFDVYCSYKEAN</sequence>
<comment type="caution">
    <text evidence="1">The sequence shown here is derived from an EMBL/GenBank/DDBJ whole genome shotgun (WGS) entry which is preliminary data.</text>
</comment>
<evidence type="ECO:0000313" key="2">
    <source>
        <dbReference type="Proteomes" id="UP000257109"/>
    </source>
</evidence>
<gene>
    <name evidence="1" type="ORF">CR513_09340</name>
</gene>
<reference evidence="1" key="1">
    <citation type="submission" date="2018-05" db="EMBL/GenBank/DDBJ databases">
        <title>Draft genome of Mucuna pruriens seed.</title>
        <authorList>
            <person name="Nnadi N.E."/>
            <person name="Vos R."/>
            <person name="Hasami M.H."/>
            <person name="Devisetty U.K."/>
            <person name="Aguiy J.C."/>
        </authorList>
    </citation>
    <scope>NUCLEOTIDE SEQUENCE [LARGE SCALE GENOMIC DNA]</scope>
    <source>
        <strain evidence="1">JCA_2017</strain>
    </source>
</reference>